<evidence type="ECO:0000313" key="1">
    <source>
        <dbReference type="EMBL" id="SCG85393.1"/>
    </source>
</evidence>
<dbReference type="AlphaFoldDB" id="A0A1D3L1G0"/>
<organism evidence="1 2">
    <name type="scientific">Methanobacterium congolense</name>
    <dbReference type="NCBI Taxonomy" id="118062"/>
    <lineage>
        <taxon>Archaea</taxon>
        <taxon>Methanobacteriati</taxon>
        <taxon>Methanobacteriota</taxon>
        <taxon>Methanomada group</taxon>
        <taxon>Methanobacteria</taxon>
        <taxon>Methanobacteriales</taxon>
        <taxon>Methanobacteriaceae</taxon>
        <taxon>Methanobacterium</taxon>
    </lineage>
</organism>
<dbReference type="STRING" id="118062.MCBB_0828"/>
<dbReference type="RefSeq" id="WP_071906564.1">
    <property type="nucleotide sequence ID" value="NZ_LT607756.1"/>
</dbReference>
<dbReference type="Proteomes" id="UP000094707">
    <property type="component" value="Chromosome I"/>
</dbReference>
<dbReference type="KEGG" id="mcub:MCBB_0828"/>
<evidence type="ECO:0000313" key="2">
    <source>
        <dbReference type="Proteomes" id="UP000094707"/>
    </source>
</evidence>
<name>A0A1D3L1G0_9EURY</name>
<sequence>MFLILVLSVGLNSGCVFAAGNSTTAQTSTNFIVGYYINPNVTPISEINFKDLKSAGITDIYVLVTNKNYLSVLPEAKEKADDVGIRTHAWVFPGFNHASQVAQMKIGVQLDMETYNIPAHLLQILTMRLATYGVTFSVTVKPEGWDGNQYYYLIAPLCDYIVPQLYVGDYKYGTTRLKNTAKKYNQIYNLYSILFPGKIVAGLETYQSDENVTPKNTSTLSAEINAVKPYTRGVILFRYGLSNFNGLG</sequence>
<proteinExistence type="predicted"/>
<reference evidence="1 2" key="1">
    <citation type="submission" date="2016-08" db="EMBL/GenBank/DDBJ databases">
        <authorList>
            <person name="Seilhamer J.J."/>
        </authorList>
    </citation>
    <scope>NUCLEOTIDE SEQUENCE [LARGE SCALE GENOMIC DNA]</scope>
    <source>
        <strain evidence="1">Buetzberg</strain>
    </source>
</reference>
<dbReference type="PATRIC" id="fig|129848.4.peg.831"/>
<gene>
    <name evidence="1" type="ORF">MCBB_0828</name>
</gene>
<protein>
    <submittedName>
        <fullName evidence="1">Uncharacterized protein</fullName>
    </submittedName>
</protein>
<dbReference type="EMBL" id="LT607756">
    <property type="protein sequence ID" value="SCG85393.1"/>
    <property type="molecule type" value="Genomic_DNA"/>
</dbReference>
<dbReference type="InterPro" id="IPR017853">
    <property type="entry name" value="GH"/>
</dbReference>
<keyword evidence="2" id="KW-1185">Reference proteome</keyword>
<dbReference type="SUPFAM" id="SSF51445">
    <property type="entry name" value="(Trans)glycosidases"/>
    <property type="match status" value="1"/>
</dbReference>
<dbReference type="OrthoDB" id="18481at2157"/>
<accession>A0A1D3L1G0</accession>
<dbReference type="GeneID" id="30411678"/>